<organism evidence="2 5">
    <name type="scientific">Phytophthora rubi</name>
    <dbReference type="NCBI Taxonomy" id="129364"/>
    <lineage>
        <taxon>Eukaryota</taxon>
        <taxon>Sar</taxon>
        <taxon>Stramenopiles</taxon>
        <taxon>Oomycota</taxon>
        <taxon>Peronosporomycetes</taxon>
        <taxon>Peronosporales</taxon>
        <taxon>Peronosporaceae</taxon>
        <taxon>Phytophthora</taxon>
    </lineage>
</organism>
<dbReference type="EMBL" id="QXFU01012215">
    <property type="protein sequence ID" value="KAE8951815.1"/>
    <property type="molecule type" value="Genomic_DNA"/>
</dbReference>
<evidence type="ECO:0000313" key="5">
    <source>
        <dbReference type="Proteomes" id="UP000435112"/>
    </source>
</evidence>
<gene>
    <name evidence="3" type="ORF">PR001_g33549</name>
    <name evidence="2" type="ORF">PR002_g32853</name>
</gene>
<sequence>MHVPILKLPPYLGLLAAVVVCGFPFVVRAHVISTAASPHFSSRRSRRTDGQTGSPGRRWSGRTSSSSRSGSASRSGNRRSTGI</sequence>
<dbReference type="Proteomes" id="UP000429607">
    <property type="component" value="Unassembled WGS sequence"/>
</dbReference>
<dbReference type="Proteomes" id="UP000435112">
    <property type="component" value="Unassembled WGS sequence"/>
</dbReference>
<feature type="compositionally biased region" description="Low complexity" evidence="1">
    <location>
        <begin position="52"/>
        <end position="83"/>
    </location>
</feature>
<name>A0A6A3G089_9STRA</name>
<proteinExistence type="predicted"/>
<evidence type="ECO:0000313" key="4">
    <source>
        <dbReference type="Proteomes" id="UP000429607"/>
    </source>
</evidence>
<evidence type="ECO:0000256" key="1">
    <source>
        <dbReference type="SAM" id="MobiDB-lite"/>
    </source>
</evidence>
<feature type="region of interest" description="Disordered" evidence="1">
    <location>
        <begin position="36"/>
        <end position="83"/>
    </location>
</feature>
<dbReference type="AlphaFoldDB" id="A0A6A3G089"/>
<evidence type="ECO:0000313" key="3">
    <source>
        <dbReference type="EMBL" id="KAE8951857.1"/>
    </source>
</evidence>
<evidence type="ECO:0000313" key="2">
    <source>
        <dbReference type="EMBL" id="KAE8951815.1"/>
    </source>
</evidence>
<accession>A0A6A3G089</accession>
<dbReference type="EMBL" id="QXFV01012265">
    <property type="protein sequence ID" value="KAE8951857.1"/>
    <property type="molecule type" value="Genomic_DNA"/>
</dbReference>
<reference evidence="4 5" key="1">
    <citation type="submission" date="2018-09" db="EMBL/GenBank/DDBJ databases">
        <title>Genomic investigation of the strawberry pathogen Phytophthora fragariae indicates pathogenicity is determined by transcriptional variation in three key races.</title>
        <authorList>
            <person name="Adams T.M."/>
            <person name="Armitage A.D."/>
            <person name="Sobczyk M.K."/>
            <person name="Bates H.J."/>
            <person name="Dunwell J.M."/>
            <person name="Nellist C.F."/>
            <person name="Harrison R.J."/>
        </authorList>
    </citation>
    <scope>NUCLEOTIDE SEQUENCE [LARGE SCALE GENOMIC DNA]</scope>
    <source>
        <strain evidence="3 4">SCRP249</strain>
        <strain evidence="2 5">SCRP324</strain>
    </source>
</reference>
<comment type="caution">
    <text evidence="2">The sequence shown here is derived from an EMBL/GenBank/DDBJ whole genome shotgun (WGS) entry which is preliminary data.</text>
</comment>
<protein>
    <submittedName>
        <fullName evidence="2">Uncharacterized protein</fullName>
    </submittedName>
</protein>